<keyword evidence="9 12" id="KW-0234">DNA repair</keyword>
<evidence type="ECO:0000313" key="14">
    <source>
        <dbReference type="EMBL" id="SPP66254.1"/>
    </source>
</evidence>
<protein>
    <recommendedName>
        <fullName evidence="12">Endonuclease III</fullName>
        <ecNumber evidence="12">4.2.99.18</ecNumber>
    </recommendedName>
    <alternativeName>
        <fullName evidence="12">DNA-(apurinic or apyrimidinic site) lyase</fullName>
    </alternativeName>
</protein>
<dbReference type="CDD" id="cd00056">
    <property type="entry name" value="ENDO3c"/>
    <property type="match status" value="1"/>
</dbReference>
<dbReference type="SMART" id="SM00478">
    <property type="entry name" value="ENDO3c"/>
    <property type="match status" value="1"/>
</dbReference>
<keyword evidence="3 12" id="KW-0479">Metal-binding</keyword>
<dbReference type="FunFam" id="1.10.1670.10:FF:000001">
    <property type="entry name" value="Endonuclease III"/>
    <property type="match status" value="1"/>
</dbReference>
<dbReference type="Gene3D" id="1.10.340.30">
    <property type="entry name" value="Hypothetical protein, domain 2"/>
    <property type="match status" value="1"/>
</dbReference>
<proteinExistence type="inferred from homology"/>
<evidence type="ECO:0000256" key="9">
    <source>
        <dbReference type="ARBA" id="ARBA00023204"/>
    </source>
</evidence>
<dbReference type="SMART" id="SM00525">
    <property type="entry name" value="FES"/>
    <property type="match status" value="1"/>
</dbReference>
<keyword evidence="11 12" id="KW-0326">Glycosidase</keyword>
<dbReference type="GO" id="GO:0003677">
    <property type="term" value="F:DNA binding"/>
    <property type="evidence" value="ECO:0007669"/>
    <property type="project" value="UniProtKB-UniRule"/>
</dbReference>
<dbReference type="OrthoDB" id="9800977at2"/>
<evidence type="ECO:0000256" key="1">
    <source>
        <dbReference type="ARBA" id="ARBA00008343"/>
    </source>
</evidence>
<keyword evidence="7 12" id="KW-0411">Iron-sulfur</keyword>
<dbReference type="HAMAP" id="MF_00942">
    <property type="entry name" value="Nth"/>
    <property type="match status" value="1"/>
</dbReference>
<dbReference type="PANTHER" id="PTHR10359">
    <property type="entry name" value="A/G-SPECIFIC ADENINE GLYCOSYLASE/ENDONUCLEASE III"/>
    <property type="match status" value="1"/>
</dbReference>
<feature type="binding site" evidence="12">
    <location>
        <position position="203"/>
    </location>
    <ligand>
        <name>[4Fe-4S] cluster</name>
        <dbReference type="ChEBI" id="CHEBI:49883"/>
    </ligand>
</feature>
<dbReference type="GO" id="GO:0046872">
    <property type="term" value="F:metal ion binding"/>
    <property type="evidence" value="ECO:0007669"/>
    <property type="project" value="UniProtKB-KW"/>
</dbReference>
<dbReference type="PANTHER" id="PTHR10359:SF18">
    <property type="entry name" value="ENDONUCLEASE III"/>
    <property type="match status" value="1"/>
</dbReference>
<evidence type="ECO:0000256" key="10">
    <source>
        <dbReference type="ARBA" id="ARBA00023239"/>
    </source>
</evidence>
<keyword evidence="14" id="KW-0540">Nuclease</keyword>
<dbReference type="InterPro" id="IPR023170">
    <property type="entry name" value="HhH_base_excis_C"/>
</dbReference>
<dbReference type="Gene3D" id="1.10.1670.10">
    <property type="entry name" value="Helix-hairpin-Helix base-excision DNA repair enzymes (C-terminal)"/>
    <property type="match status" value="1"/>
</dbReference>
<evidence type="ECO:0000256" key="7">
    <source>
        <dbReference type="ARBA" id="ARBA00023014"/>
    </source>
</evidence>
<dbReference type="Proteomes" id="UP000248168">
    <property type="component" value="Unassembled WGS sequence"/>
</dbReference>
<dbReference type="SUPFAM" id="SSF48150">
    <property type="entry name" value="DNA-glycosylase"/>
    <property type="match status" value="1"/>
</dbReference>
<evidence type="ECO:0000259" key="13">
    <source>
        <dbReference type="SMART" id="SM00478"/>
    </source>
</evidence>
<comment type="catalytic activity">
    <reaction evidence="12">
        <text>2'-deoxyribonucleotide-(2'-deoxyribose 5'-phosphate)-2'-deoxyribonucleotide-DNA = a 3'-end 2'-deoxyribonucleotide-(2,3-dehydro-2,3-deoxyribose 5'-phosphate)-DNA + a 5'-end 5'-phospho-2'-deoxyribonucleoside-DNA + H(+)</text>
        <dbReference type="Rhea" id="RHEA:66592"/>
        <dbReference type="Rhea" id="RHEA-COMP:13180"/>
        <dbReference type="Rhea" id="RHEA-COMP:16897"/>
        <dbReference type="Rhea" id="RHEA-COMP:17067"/>
        <dbReference type="ChEBI" id="CHEBI:15378"/>
        <dbReference type="ChEBI" id="CHEBI:136412"/>
        <dbReference type="ChEBI" id="CHEBI:157695"/>
        <dbReference type="ChEBI" id="CHEBI:167181"/>
        <dbReference type="EC" id="4.2.99.18"/>
    </reaction>
</comment>
<keyword evidence="4 12" id="KW-0227">DNA damage</keyword>
<dbReference type="PIRSF" id="PIRSF001435">
    <property type="entry name" value="Nth"/>
    <property type="match status" value="1"/>
</dbReference>
<dbReference type="InParanoid" id="A0A330LAX7"/>
<comment type="cofactor">
    <cofactor evidence="12">
        <name>[4Fe-4S] cluster</name>
        <dbReference type="ChEBI" id="CHEBI:49883"/>
    </cofactor>
    <text evidence="12">Binds 1 [4Fe-4S] cluster.</text>
</comment>
<dbReference type="InterPro" id="IPR000445">
    <property type="entry name" value="HhH_motif"/>
</dbReference>
<evidence type="ECO:0000256" key="11">
    <source>
        <dbReference type="ARBA" id="ARBA00023295"/>
    </source>
</evidence>
<evidence type="ECO:0000256" key="5">
    <source>
        <dbReference type="ARBA" id="ARBA00022801"/>
    </source>
</evidence>
<dbReference type="InterPro" id="IPR004035">
    <property type="entry name" value="Endouclease-III_FeS-bd_BS"/>
</dbReference>
<dbReference type="PROSITE" id="PS00764">
    <property type="entry name" value="ENDONUCLEASE_III_1"/>
    <property type="match status" value="1"/>
</dbReference>
<dbReference type="PROSITE" id="PS01155">
    <property type="entry name" value="ENDONUCLEASE_III_2"/>
    <property type="match status" value="1"/>
</dbReference>
<sequence>MNAHSRRQPSVTAKPATLARLLLKHQPKAEMELTHQSPWELLVATILSAQCTDQRVNQVTPALFKRFRRPQDFASAAPLELETLIKSTGFYKNKAKHLIGCGKAVTERFGGTVPQRMEELTTIPGVGRKTANVILGTAFGQPAIVVDTHVKRVANRLGLTTSDNPERIEQDLQRQFPEAQWTAISQRLLLHGRYICLARKPLCNSCPLYAECHWKGKLPQ</sequence>
<dbReference type="EMBL" id="OUNR01000019">
    <property type="protein sequence ID" value="SPP66254.1"/>
    <property type="molecule type" value="Genomic_DNA"/>
</dbReference>
<dbReference type="InterPro" id="IPR003651">
    <property type="entry name" value="Endonuclease3_FeS-loop_motif"/>
</dbReference>
<keyword evidence="2 12" id="KW-0004">4Fe-4S</keyword>
<dbReference type="GO" id="GO:0019104">
    <property type="term" value="F:DNA N-glycosylase activity"/>
    <property type="evidence" value="ECO:0007669"/>
    <property type="project" value="UniProtKB-UniRule"/>
</dbReference>
<comment type="similarity">
    <text evidence="1 12">Belongs to the Nth/MutY family.</text>
</comment>
<evidence type="ECO:0000313" key="15">
    <source>
        <dbReference type="Proteomes" id="UP000248168"/>
    </source>
</evidence>
<feature type="binding site" evidence="12">
    <location>
        <position position="212"/>
    </location>
    <ligand>
        <name>[4Fe-4S] cluster</name>
        <dbReference type="ChEBI" id="CHEBI:49883"/>
    </ligand>
</feature>
<keyword evidence="8 12" id="KW-0238">DNA-binding</keyword>
<dbReference type="GO" id="GO:0140078">
    <property type="term" value="F:class I DNA-(apurinic or apyrimidinic site) endonuclease activity"/>
    <property type="evidence" value="ECO:0007669"/>
    <property type="project" value="UniProtKB-EC"/>
</dbReference>
<dbReference type="FunFam" id="1.10.340.30:FF:000001">
    <property type="entry name" value="Endonuclease III"/>
    <property type="match status" value="1"/>
</dbReference>
<reference evidence="15" key="1">
    <citation type="submission" date="2018-04" db="EMBL/GenBank/DDBJ databases">
        <authorList>
            <person name="Lucker S."/>
            <person name="Sakoula D."/>
        </authorList>
    </citation>
    <scope>NUCLEOTIDE SEQUENCE [LARGE SCALE GENOMIC DNA]</scope>
</reference>
<keyword evidence="14" id="KW-0255">Endonuclease</keyword>
<accession>A0A330LAX7</accession>
<dbReference type="EC" id="4.2.99.18" evidence="12"/>
<keyword evidence="6 12" id="KW-0408">Iron</keyword>
<evidence type="ECO:0000256" key="2">
    <source>
        <dbReference type="ARBA" id="ARBA00022485"/>
    </source>
</evidence>
<keyword evidence="10 12" id="KW-0456">Lyase</keyword>
<dbReference type="Pfam" id="PF00730">
    <property type="entry name" value="HhH-GPD"/>
    <property type="match status" value="1"/>
</dbReference>
<dbReference type="GO" id="GO:0006285">
    <property type="term" value="P:base-excision repair, AP site formation"/>
    <property type="evidence" value="ECO:0007669"/>
    <property type="project" value="TreeGrafter"/>
</dbReference>
<dbReference type="InterPro" id="IPR005759">
    <property type="entry name" value="Nth"/>
</dbReference>
<organism evidence="14 15">
    <name type="scientific">Nitrospira lenta</name>
    <dbReference type="NCBI Taxonomy" id="1436998"/>
    <lineage>
        <taxon>Bacteria</taxon>
        <taxon>Pseudomonadati</taxon>
        <taxon>Nitrospirota</taxon>
        <taxon>Nitrospiria</taxon>
        <taxon>Nitrospirales</taxon>
        <taxon>Nitrospiraceae</taxon>
        <taxon>Nitrospira</taxon>
    </lineage>
</organism>
<dbReference type="InterPro" id="IPR004036">
    <property type="entry name" value="Endonuclease-III-like_CS2"/>
</dbReference>
<feature type="binding site" evidence="12">
    <location>
        <position position="196"/>
    </location>
    <ligand>
        <name>[4Fe-4S] cluster</name>
        <dbReference type="ChEBI" id="CHEBI:49883"/>
    </ligand>
</feature>
<evidence type="ECO:0000256" key="8">
    <source>
        <dbReference type="ARBA" id="ARBA00023125"/>
    </source>
</evidence>
<dbReference type="FunCoup" id="A0A330LAX7">
    <property type="interactions" value="390"/>
</dbReference>
<dbReference type="Pfam" id="PF00633">
    <property type="entry name" value="HHH"/>
    <property type="match status" value="1"/>
</dbReference>
<dbReference type="GO" id="GO:0051539">
    <property type="term" value="F:4 iron, 4 sulfur cluster binding"/>
    <property type="evidence" value="ECO:0007669"/>
    <property type="project" value="UniProtKB-UniRule"/>
</dbReference>
<feature type="binding site" evidence="12">
    <location>
        <position position="206"/>
    </location>
    <ligand>
        <name>[4Fe-4S] cluster</name>
        <dbReference type="ChEBI" id="CHEBI:49883"/>
    </ligand>
</feature>
<feature type="domain" description="HhH-GPD" evidence="13">
    <location>
        <begin position="47"/>
        <end position="194"/>
    </location>
</feature>
<keyword evidence="5 12" id="KW-0378">Hydrolase</keyword>
<name>A0A330LAX7_9BACT</name>
<keyword evidence="15" id="KW-1185">Reference proteome</keyword>
<dbReference type="InterPro" id="IPR011257">
    <property type="entry name" value="DNA_glycosylase"/>
</dbReference>
<gene>
    <name evidence="12 14" type="primary">nth</name>
    <name evidence="14" type="ORF">NITLEN_60057</name>
</gene>
<evidence type="ECO:0000256" key="3">
    <source>
        <dbReference type="ARBA" id="ARBA00022723"/>
    </source>
</evidence>
<dbReference type="RefSeq" id="WP_121990445.1">
    <property type="nucleotide sequence ID" value="NZ_OUNR01000019.1"/>
</dbReference>
<evidence type="ECO:0000256" key="4">
    <source>
        <dbReference type="ARBA" id="ARBA00022763"/>
    </source>
</evidence>
<comment type="function">
    <text evidence="12">DNA repair enzyme that has both DNA N-glycosylase activity and AP-lyase activity. The DNA N-glycosylase activity releases various damaged pyrimidines from DNA by cleaving the N-glycosidic bond, leaving an AP (apurinic/apyrimidinic) site. The AP-lyase activity cleaves the phosphodiester bond 3' to the AP site by a beta-elimination, leaving a 3'-terminal unsaturated sugar and a product with a terminal 5'-phosphate.</text>
</comment>
<dbReference type="InterPro" id="IPR003265">
    <property type="entry name" value="HhH-GPD_domain"/>
</dbReference>
<evidence type="ECO:0000256" key="12">
    <source>
        <dbReference type="HAMAP-Rule" id="MF_00942"/>
    </source>
</evidence>
<dbReference type="AlphaFoldDB" id="A0A330LAX7"/>
<evidence type="ECO:0000256" key="6">
    <source>
        <dbReference type="ARBA" id="ARBA00023004"/>
    </source>
</evidence>
<dbReference type="NCBIfam" id="TIGR01083">
    <property type="entry name" value="nth"/>
    <property type="match status" value="1"/>
</dbReference>